<reference evidence="2" key="1">
    <citation type="journal article" date="2019" name="Int. J. Syst. Evol. Microbiol.">
        <title>The Global Catalogue of Microorganisms (GCM) 10K type strain sequencing project: providing services to taxonomists for standard genome sequencing and annotation.</title>
        <authorList>
            <consortium name="The Broad Institute Genomics Platform"/>
            <consortium name="The Broad Institute Genome Sequencing Center for Infectious Disease"/>
            <person name="Wu L."/>
            <person name="Ma J."/>
        </authorList>
    </citation>
    <scope>NUCLEOTIDE SEQUENCE [LARGE SCALE GENOMIC DNA]</scope>
    <source>
        <strain evidence="2">CCUG 55590</strain>
    </source>
</reference>
<sequence>MKREHINYPMILKSAKDMDFKKIIADTLDFGISSNLSFPLPARAILDHCETFLQSLRVNYLDVLMAKVYIDCERDQDYLKELFSQLTKNEALIAYIGRASEVSKQTHSNQATILLGIYSGQIVVKPELLENHISIVMLEILSSLNDTDINHFCLLYDFLICNPESDIVSHQAYYGFNEMKHGSFLKEQIQVDPNLVSYFTSANKFINLGLISKGASTWGAIDNFIVTTNIYSTSLKDLILEYEELSKYKISP</sequence>
<name>A0ABW2PLM2_9BACL</name>
<gene>
    <name evidence="1" type="ORF">ACFQO8_09320</name>
</gene>
<proteinExistence type="predicted"/>
<evidence type="ECO:0000313" key="2">
    <source>
        <dbReference type="Proteomes" id="UP001596439"/>
    </source>
</evidence>
<organism evidence="1 2">
    <name type="scientific">Exiguobacterium aestuarii</name>
    <dbReference type="NCBI Taxonomy" id="273527"/>
    <lineage>
        <taxon>Bacteria</taxon>
        <taxon>Bacillati</taxon>
        <taxon>Bacillota</taxon>
        <taxon>Bacilli</taxon>
        <taxon>Bacillales</taxon>
        <taxon>Bacillales Family XII. Incertae Sedis</taxon>
        <taxon>Exiguobacterium</taxon>
    </lineage>
</organism>
<comment type="caution">
    <text evidence="1">The sequence shown here is derived from an EMBL/GenBank/DDBJ whole genome shotgun (WGS) entry which is preliminary data.</text>
</comment>
<dbReference type="Proteomes" id="UP001596439">
    <property type="component" value="Unassembled WGS sequence"/>
</dbReference>
<protein>
    <submittedName>
        <fullName evidence="1">Uncharacterized protein</fullName>
    </submittedName>
</protein>
<keyword evidence="2" id="KW-1185">Reference proteome</keyword>
<dbReference type="EMBL" id="JBHTCE010000001">
    <property type="protein sequence ID" value="MFC7390348.1"/>
    <property type="molecule type" value="Genomic_DNA"/>
</dbReference>
<evidence type="ECO:0000313" key="1">
    <source>
        <dbReference type="EMBL" id="MFC7390348.1"/>
    </source>
</evidence>
<accession>A0ABW2PLM2</accession>
<dbReference type="RefSeq" id="WP_214789337.1">
    <property type="nucleotide sequence ID" value="NZ_JANIEL010000009.1"/>
</dbReference>